<sequence length="357" mass="37677">MSLTFGLTGMDPATETSLKAAFTEANARLGGSWQLLPETQADYIVVDMDSMYGPMSWLRLHAAGKTVIGLTSAPRTQADHRLGQPFDAGSLAQLLAELAPSVVAASPAGLTPAPQPQDQLPEEQPAVAAADSEPLSVAATEEVGVAPREPASVAVAQVVPAAPTMQPHVPAVEIEPTRLAEWLASGRITGKVQLERDGTTLLIDTDARRYHGPSALKPLVAHVTGPLAAADFVATPDWDARAAAHGESQPLTRLLWLDGLLAGGGKLMPGFDPDARYQMLKWPQTEREYPKHFRIATAMMKGPATLSEIAAASGVPEADVTDFVNASLATGFADVERPPEPEPEAPKSGLFGRLRGR</sequence>
<accession>A0ABM8UE23</accession>
<keyword evidence="3" id="KW-1185">Reference proteome</keyword>
<dbReference type="RefSeq" id="WP_215219864.1">
    <property type="nucleotide sequence ID" value="NZ_OU015430.1"/>
</dbReference>
<gene>
    <name evidence="2" type="ORF">LYB30171_00916</name>
</gene>
<protein>
    <submittedName>
        <fullName evidence="2">Uncharacterized protein</fullName>
    </submittedName>
</protein>
<feature type="region of interest" description="Disordered" evidence="1">
    <location>
        <begin position="333"/>
        <end position="357"/>
    </location>
</feature>
<dbReference type="EMBL" id="OU015430">
    <property type="protein sequence ID" value="CAG4971190.1"/>
    <property type="molecule type" value="Genomic_DNA"/>
</dbReference>
<feature type="compositionally biased region" description="Low complexity" evidence="1">
    <location>
        <begin position="116"/>
        <end position="126"/>
    </location>
</feature>
<organism evidence="2 3">
    <name type="scientific">Novilysobacter luteus</name>
    <dbReference type="NCBI Taxonomy" id="2822368"/>
    <lineage>
        <taxon>Bacteria</taxon>
        <taxon>Pseudomonadati</taxon>
        <taxon>Pseudomonadota</taxon>
        <taxon>Gammaproteobacteria</taxon>
        <taxon>Lysobacterales</taxon>
        <taxon>Lysobacteraceae</taxon>
        <taxon>Novilysobacter</taxon>
    </lineage>
</organism>
<proteinExistence type="predicted"/>
<dbReference type="Proteomes" id="UP000680116">
    <property type="component" value="Chromosome"/>
</dbReference>
<evidence type="ECO:0000313" key="2">
    <source>
        <dbReference type="EMBL" id="CAG4971190.1"/>
    </source>
</evidence>
<evidence type="ECO:0000256" key="1">
    <source>
        <dbReference type="SAM" id="MobiDB-lite"/>
    </source>
</evidence>
<name>A0ABM8UE23_9GAMM</name>
<feature type="region of interest" description="Disordered" evidence="1">
    <location>
        <begin position="107"/>
        <end position="126"/>
    </location>
</feature>
<reference evidence="2 3" key="1">
    <citation type="submission" date="2021-04" db="EMBL/GenBank/DDBJ databases">
        <authorList>
            <person name="Rodrigo-Torres L."/>
            <person name="Arahal R. D."/>
            <person name="Lucena T."/>
        </authorList>
    </citation>
    <scope>NUCLEOTIDE SEQUENCE [LARGE SCALE GENOMIC DNA]</scope>
    <source>
        <strain evidence="2 3">CECT 30171</strain>
    </source>
</reference>
<evidence type="ECO:0000313" key="3">
    <source>
        <dbReference type="Proteomes" id="UP000680116"/>
    </source>
</evidence>